<protein>
    <submittedName>
        <fullName evidence="1">Uncharacterized protein</fullName>
    </submittedName>
</protein>
<name>A0A0F9RIT3_9ZZZZ</name>
<reference evidence="1" key="1">
    <citation type="journal article" date="2015" name="Nature">
        <title>Complex archaea that bridge the gap between prokaryotes and eukaryotes.</title>
        <authorList>
            <person name="Spang A."/>
            <person name="Saw J.H."/>
            <person name="Jorgensen S.L."/>
            <person name="Zaremba-Niedzwiedzka K."/>
            <person name="Martijn J."/>
            <person name="Lind A.E."/>
            <person name="van Eijk R."/>
            <person name="Schleper C."/>
            <person name="Guy L."/>
            <person name="Ettema T.J."/>
        </authorList>
    </citation>
    <scope>NUCLEOTIDE SEQUENCE</scope>
</reference>
<sequence length="72" mass="8014">MIQTKPPPFACPGCGLVASGPDIEATGREMVLCLDGWPALFYVPCRCGTHFMIEEQMKRSPGEPVWRSRVMM</sequence>
<proteinExistence type="predicted"/>
<dbReference type="EMBL" id="LAZR01000917">
    <property type="protein sequence ID" value="KKN54694.1"/>
    <property type="molecule type" value="Genomic_DNA"/>
</dbReference>
<evidence type="ECO:0000313" key="1">
    <source>
        <dbReference type="EMBL" id="KKN54694.1"/>
    </source>
</evidence>
<comment type="caution">
    <text evidence="1">The sequence shown here is derived from an EMBL/GenBank/DDBJ whole genome shotgun (WGS) entry which is preliminary data.</text>
</comment>
<gene>
    <name evidence="1" type="ORF">LCGC14_0589630</name>
</gene>
<organism evidence="1">
    <name type="scientific">marine sediment metagenome</name>
    <dbReference type="NCBI Taxonomy" id="412755"/>
    <lineage>
        <taxon>unclassified sequences</taxon>
        <taxon>metagenomes</taxon>
        <taxon>ecological metagenomes</taxon>
    </lineage>
</organism>
<dbReference type="AlphaFoldDB" id="A0A0F9RIT3"/>
<accession>A0A0F9RIT3</accession>